<dbReference type="AlphaFoldDB" id="A0A162PW00"/>
<accession>A0A162PW00</accession>
<evidence type="ECO:0000313" key="2">
    <source>
        <dbReference type="Proteomes" id="UP000077315"/>
    </source>
</evidence>
<protein>
    <submittedName>
        <fullName evidence="1">Uncharacterized protein</fullName>
    </submittedName>
</protein>
<gene>
    <name evidence="1" type="ORF">PHYBLDRAFT_165043</name>
</gene>
<proteinExistence type="predicted"/>
<dbReference type="Proteomes" id="UP000077315">
    <property type="component" value="Unassembled WGS sequence"/>
</dbReference>
<reference evidence="2" key="1">
    <citation type="submission" date="2015-06" db="EMBL/GenBank/DDBJ databases">
        <title>Expansion of signal transduction pathways in fungi by whole-genome duplication.</title>
        <authorList>
            <consortium name="DOE Joint Genome Institute"/>
            <person name="Corrochano L.M."/>
            <person name="Kuo A."/>
            <person name="Marcet-Houben M."/>
            <person name="Polaino S."/>
            <person name="Salamov A."/>
            <person name="Villalobos J.M."/>
            <person name="Alvarez M.I."/>
            <person name="Avalos J."/>
            <person name="Benito E.P."/>
            <person name="Benoit I."/>
            <person name="Burger G."/>
            <person name="Camino L.P."/>
            <person name="Canovas D."/>
            <person name="Cerda-Olmedo E."/>
            <person name="Cheng J.-F."/>
            <person name="Dominguez A."/>
            <person name="Elias M."/>
            <person name="Eslava A.P."/>
            <person name="Glaser F."/>
            <person name="Grimwood J."/>
            <person name="Gutierrez G."/>
            <person name="Heitman J."/>
            <person name="Henrissat B."/>
            <person name="Iturriaga E.A."/>
            <person name="Lang B.F."/>
            <person name="Lavin J.L."/>
            <person name="Lee S."/>
            <person name="Li W."/>
            <person name="Lindquist E."/>
            <person name="Lopez-Garcia S."/>
            <person name="Luque E.M."/>
            <person name="Marcos A.T."/>
            <person name="Martin J."/>
            <person name="McCluskey K."/>
            <person name="Medina H.R."/>
            <person name="Miralles-Duran A."/>
            <person name="Miyazaki A."/>
            <person name="Munoz-Torres E."/>
            <person name="Oguiza J.A."/>
            <person name="Ohm R."/>
            <person name="Olmedo M."/>
            <person name="Orejas M."/>
            <person name="Ortiz-Castellanos L."/>
            <person name="Pisabarro A.G."/>
            <person name="Rodriguez-Romero J."/>
            <person name="Ruiz-Herrera J."/>
            <person name="Ruiz-Vazquez R."/>
            <person name="Sanz C."/>
            <person name="Schackwitz W."/>
            <person name="Schmutz J."/>
            <person name="Shahriari M."/>
            <person name="Shelest E."/>
            <person name="Silva-Franco F."/>
            <person name="Soanes D."/>
            <person name="Syed K."/>
            <person name="Tagua V.G."/>
            <person name="Talbot N.J."/>
            <person name="Thon M."/>
            <person name="De vries R.P."/>
            <person name="Wiebenga A."/>
            <person name="Yadav J.S."/>
            <person name="Braun E.L."/>
            <person name="Baker S."/>
            <person name="Garre V."/>
            <person name="Horwitz B."/>
            <person name="Torres-Martinez S."/>
            <person name="Idnurm A."/>
            <person name="Herrera-Estrella A."/>
            <person name="Gabaldon T."/>
            <person name="Grigoriev I.V."/>
        </authorList>
    </citation>
    <scope>NUCLEOTIDE SEQUENCE [LARGE SCALE GENOMIC DNA]</scope>
    <source>
        <strain evidence="2">NRRL 1555(-)</strain>
    </source>
</reference>
<sequence>MTLHHWRKGYNRQRKEKYFVRYGGIFYGQVGLDESFSIKYQYLGGFPITSVDLRRNFGFYFQRRNSAVILKSCILDPRYSVTTDQKFCDSFGRWGGAYTCTKIKSHD</sequence>
<dbReference type="VEuPathDB" id="FungiDB:PHYBLDRAFT_165043"/>
<keyword evidence="2" id="KW-1185">Reference proteome</keyword>
<dbReference type="EMBL" id="KV440975">
    <property type="protein sequence ID" value="OAD76517.1"/>
    <property type="molecule type" value="Genomic_DNA"/>
</dbReference>
<organism evidence="1 2">
    <name type="scientific">Phycomyces blakesleeanus (strain ATCC 8743b / DSM 1359 / FGSC 10004 / NBRC 33097 / NRRL 1555)</name>
    <dbReference type="NCBI Taxonomy" id="763407"/>
    <lineage>
        <taxon>Eukaryota</taxon>
        <taxon>Fungi</taxon>
        <taxon>Fungi incertae sedis</taxon>
        <taxon>Mucoromycota</taxon>
        <taxon>Mucoromycotina</taxon>
        <taxon>Mucoromycetes</taxon>
        <taxon>Mucorales</taxon>
        <taxon>Phycomycetaceae</taxon>
        <taxon>Phycomyces</taxon>
    </lineage>
</organism>
<dbReference type="InParanoid" id="A0A162PW00"/>
<evidence type="ECO:0000313" key="1">
    <source>
        <dbReference type="EMBL" id="OAD76517.1"/>
    </source>
</evidence>
<dbReference type="RefSeq" id="XP_018294557.1">
    <property type="nucleotide sequence ID" value="XM_018435149.1"/>
</dbReference>
<dbReference type="GeneID" id="28996055"/>
<name>A0A162PW00_PHYB8</name>